<dbReference type="InterPro" id="IPR000845">
    <property type="entry name" value="Nucleoside_phosphorylase_d"/>
</dbReference>
<feature type="non-terminal residue" evidence="5">
    <location>
        <position position="88"/>
    </location>
</feature>
<name>A0A4U1ED87_MONMO</name>
<accession>A0A4U1ED87</accession>
<dbReference type="GO" id="GO:0019509">
    <property type="term" value="P:L-methionine salvage from methylthioadenosine"/>
    <property type="evidence" value="ECO:0007669"/>
    <property type="project" value="TreeGrafter"/>
</dbReference>
<dbReference type="GO" id="GO:0006166">
    <property type="term" value="P:purine ribonucleoside salvage"/>
    <property type="evidence" value="ECO:0007669"/>
    <property type="project" value="UniProtKB-KW"/>
</dbReference>
<dbReference type="InterPro" id="IPR010044">
    <property type="entry name" value="MTAP"/>
</dbReference>
<dbReference type="AlphaFoldDB" id="A0A4U1ED87"/>
<sequence length="88" mass="9677">IGIIGGTGLDDPEILEGRTEKYVDTPFGKVNIQHGRQHTIMPSKVNYQANIWALKEEGCTHVIVTTACGSLKEEIQPGDIVIIDQFID</sequence>
<evidence type="ECO:0000256" key="3">
    <source>
        <dbReference type="ARBA" id="ARBA00022726"/>
    </source>
</evidence>
<feature type="domain" description="Nucleoside phosphorylase" evidence="4">
    <location>
        <begin position="1"/>
        <end position="88"/>
    </location>
</feature>
<dbReference type="Proteomes" id="UP000308365">
    <property type="component" value="Unassembled WGS sequence"/>
</dbReference>
<dbReference type="GO" id="GO:0005829">
    <property type="term" value="C:cytosol"/>
    <property type="evidence" value="ECO:0007669"/>
    <property type="project" value="TreeGrafter"/>
</dbReference>
<keyword evidence="3" id="KW-0660">Purine salvage</keyword>
<evidence type="ECO:0000313" key="6">
    <source>
        <dbReference type="Proteomes" id="UP000308365"/>
    </source>
</evidence>
<dbReference type="PANTHER" id="PTHR42679">
    <property type="entry name" value="S-METHYL-5'-THIOADENOSINE PHOSPHORYLASE"/>
    <property type="match status" value="1"/>
</dbReference>
<evidence type="ECO:0000259" key="4">
    <source>
        <dbReference type="Pfam" id="PF01048"/>
    </source>
</evidence>
<evidence type="ECO:0000313" key="5">
    <source>
        <dbReference type="EMBL" id="TKC34012.1"/>
    </source>
</evidence>
<dbReference type="GO" id="GO:0017061">
    <property type="term" value="F:S-methyl-5-thioadenosine phosphorylase activity"/>
    <property type="evidence" value="ECO:0007669"/>
    <property type="project" value="InterPro"/>
</dbReference>
<comment type="caution">
    <text evidence="5">The sequence shown here is derived from an EMBL/GenBank/DDBJ whole genome shotgun (WGS) entry which is preliminary data.</text>
</comment>
<dbReference type="EMBL" id="RWIC01002155">
    <property type="protein sequence ID" value="TKC34012.1"/>
    <property type="molecule type" value="Genomic_DNA"/>
</dbReference>
<gene>
    <name evidence="5" type="ORF">EI555_017075</name>
</gene>
<evidence type="ECO:0000256" key="1">
    <source>
        <dbReference type="ARBA" id="ARBA00022676"/>
    </source>
</evidence>
<feature type="non-terminal residue" evidence="5">
    <location>
        <position position="1"/>
    </location>
</feature>
<reference evidence="6" key="1">
    <citation type="journal article" date="2019" name="IScience">
        <title>Narwhal Genome Reveals Long-Term Low Genetic Diversity despite Current Large Abundance Size.</title>
        <authorList>
            <person name="Westbury M.V."/>
            <person name="Petersen B."/>
            <person name="Garde E."/>
            <person name="Heide-Jorgensen M.P."/>
            <person name="Lorenzen E.D."/>
        </authorList>
    </citation>
    <scope>NUCLEOTIDE SEQUENCE [LARGE SCALE GENOMIC DNA]</scope>
</reference>
<evidence type="ECO:0000256" key="2">
    <source>
        <dbReference type="ARBA" id="ARBA00022679"/>
    </source>
</evidence>
<keyword evidence="1" id="KW-0328">Glycosyltransferase</keyword>
<organism evidence="5 6">
    <name type="scientific">Monodon monoceros</name>
    <name type="common">Narwhal</name>
    <name type="synonym">Ceratodon monodon</name>
    <dbReference type="NCBI Taxonomy" id="40151"/>
    <lineage>
        <taxon>Eukaryota</taxon>
        <taxon>Metazoa</taxon>
        <taxon>Chordata</taxon>
        <taxon>Craniata</taxon>
        <taxon>Vertebrata</taxon>
        <taxon>Euteleostomi</taxon>
        <taxon>Mammalia</taxon>
        <taxon>Eutheria</taxon>
        <taxon>Laurasiatheria</taxon>
        <taxon>Artiodactyla</taxon>
        <taxon>Whippomorpha</taxon>
        <taxon>Cetacea</taxon>
        <taxon>Odontoceti</taxon>
        <taxon>Monodontidae</taxon>
        <taxon>Monodon</taxon>
    </lineage>
</organism>
<keyword evidence="2" id="KW-0808">Transferase</keyword>
<protein>
    <recommendedName>
        <fullName evidence="4">Nucleoside phosphorylase domain-containing protein</fullName>
    </recommendedName>
</protein>
<dbReference type="Pfam" id="PF01048">
    <property type="entry name" value="PNP_UDP_1"/>
    <property type="match status" value="1"/>
</dbReference>
<proteinExistence type="predicted"/>
<dbReference type="Gene3D" id="3.40.50.1580">
    <property type="entry name" value="Nucleoside phosphorylase domain"/>
    <property type="match status" value="1"/>
</dbReference>
<dbReference type="SUPFAM" id="SSF53167">
    <property type="entry name" value="Purine and uridine phosphorylases"/>
    <property type="match status" value="1"/>
</dbReference>
<dbReference type="InterPro" id="IPR035994">
    <property type="entry name" value="Nucleoside_phosphorylase_sf"/>
</dbReference>
<dbReference type="PANTHER" id="PTHR42679:SF2">
    <property type="entry name" value="S-METHYL-5'-THIOADENOSINE PHOSPHORYLASE"/>
    <property type="match status" value="1"/>
</dbReference>